<feature type="transmembrane region" description="Helical" evidence="1">
    <location>
        <begin position="184"/>
        <end position="209"/>
    </location>
</feature>
<dbReference type="AlphaFoldDB" id="A0A1T5II19"/>
<organism evidence="2 3">
    <name type="scientific">Okibacterium fritillariae</name>
    <dbReference type="NCBI Taxonomy" id="123320"/>
    <lineage>
        <taxon>Bacteria</taxon>
        <taxon>Bacillati</taxon>
        <taxon>Actinomycetota</taxon>
        <taxon>Actinomycetes</taxon>
        <taxon>Micrococcales</taxon>
        <taxon>Microbacteriaceae</taxon>
        <taxon>Okibacterium</taxon>
    </lineage>
</organism>
<proteinExistence type="predicted"/>
<keyword evidence="1" id="KW-0812">Transmembrane</keyword>
<feature type="transmembrane region" description="Helical" evidence="1">
    <location>
        <begin position="101"/>
        <end position="121"/>
    </location>
</feature>
<dbReference type="STRING" id="123320.SAMN06309945_0479"/>
<dbReference type="Proteomes" id="UP000190857">
    <property type="component" value="Unassembled WGS sequence"/>
</dbReference>
<feature type="transmembrane region" description="Helical" evidence="1">
    <location>
        <begin position="16"/>
        <end position="40"/>
    </location>
</feature>
<feature type="transmembrane region" description="Helical" evidence="1">
    <location>
        <begin position="128"/>
        <end position="149"/>
    </location>
</feature>
<dbReference type="Pfam" id="PF20128">
    <property type="entry name" value="DUF6518"/>
    <property type="match status" value="1"/>
</dbReference>
<protein>
    <submittedName>
        <fullName evidence="2">Uncharacterized protein</fullName>
    </submittedName>
</protein>
<feature type="transmembrane region" description="Helical" evidence="1">
    <location>
        <begin position="72"/>
        <end position="89"/>
    </location>
</feature>
<evidence type="ECO:0000256" key="1">
    <source>
        <dbReference type="SAM" id="Phobius"/>
    </source>
</evidence>
<feature type="transmembrane region" description="Helical" evidence="1">
    <location>
        <begin position="155"/>
        <end position="177"/>
    </location>
</feature>
<feature type="transmembrane region" description="Helical" evidence="1">
    <location>
        <begin position="46"/>
        <end position="65"/>
    </location>
</feature>
<gene>
    <name evidence="2" type="ORF">SAMN06309945_0479</name>
</gene>
<keyword evidence="1" id="KW-1133">Transmembrane helix</keyword>
<evidence type="ECO:0000313" key="3">
    <source>
        <dbReference type="Proteomes" id="UP000190857"/>
    </source>
</evidence>
<reference evidence="2 3" key="1">
    <citation type="submission" date="2017-02" db="EMBL/GenBank/DDBJ databases">
        <authorList>
            <person name="Peterson S.W."/>
        </authorList>
    </citation>
    <scope>NUCLEOTIDE SEQUENCE [LARGE SCALE GENOMIC DNA]</scope>
    <source>
        <strain evidence="2 3">VKM Ac-2059</strain>
    </source>
</reference>
<keyword evidence="3" id="KW-1185">Reference proteome</keyword>
<keyword evidence="1" id="KW-0472">Membrane</keyword>
<dbReference type="InterPro" id="IPR045393">
    <property type="entry name" value="DUF6518"/>
</dbReference>
<dbReference type="EMBL" id="FUZP01000001">
    <property type="protein sequence ID" value="SKC38834.1"/>
    <property type="molecule type" value="Genomic_DNA"/>
</dbReference>
<accession>A0A1T5II19</accession>
<sequence>MPRVSRLTGPRPLSRALLLSAVAIAGGLVVGGITSFGQLLPGTLNWLANSVAGWSIPLILLVAWARGGVLRSAITGGLVFVAMSQGYALVSTLRGYPDQGIRWALIGLVAGPVLGAATALLRNESRRIVAIAAGVLGGVILGDAVHGFVAIPAGWGSWVIVASGALAFLAVTAVVLLRAWRPTLLLVATAAVVASAYSLLLDPLLGLVFR</sequence>
<name>A0A1T5II19_9MICO</name>
<evidence type="ECO:0000313" key="2">
    <source>
        <dbReference type="EMBL" id="SKC38834.1"/>
    </source>
</evidence>